<gene>
    <name evidence="3" type="ORF">NQT62_15065</name>
</gene>
<feature type="region of interest" description="Disordered" evidence="1">
    <location>
        <begin position="91"/>
        <end position="158"/>
    </location>
</feature>
<feature type="region of interest" description="Disordered" evidence="1">
    <location>
        <begin position="49"/>
        <end position="79"/>
    </location>
</feature>
<reference evidence="3 4" key="1">
    <citation type="submission" date="2022-07" db="EMBL/GenBank/DDBJ databases">
        <authorList>
            <person name="Xamxidin M."/>
            <person name="Wu M."/>
        </authorList>
    </citation>
    <scope>NUCLEOTIDE SEQUENCE [LARGE SCALE GENOMIC DNA]</scope>
    <source>
        <strain evidence="3 4">NBRC 111650</strain>
    </source>
</reference>
<feature type="compositionally biased region" description="Polar residues" evidence="1">
    <location>
        <begin position="102"/>
        <end position="127"/>
    </location>
</feature>
<evidence type="ECO:0000259" key="2">
    <source>
        <dbReference type="Pfam" id="PF02120"/>
    </source>
</evidence>
<evidence type="ECO:0000256" key="1">
    <source>
        <dbReference type="SAM" id="MobiDB-lite"/>
    </source>
</evidence>
<dbReference type="Gene3D" id="3.30.750.140">
    <property type="match status" value="1"/>
</dbReference>
<keyword evidence="3" id="KW-0966">Cell projection</keyword>
<dbReference type="RefSeq" id="WP_256765571.1">
    <property type="nucleotide sequence ID" value="NZ_JANIGO010000007.1"/>
</dbReference>
<name>A0ABT1WJQ9_9BURK</name>
<dbReference type="InterPro" id="IPR021136">
    <property type="entry name" value="Flagellar_hook_control-like_C"/>
</dbReference>
<keyword evidence="3" id="KW-0969">Cilium</keyword>
<dbReference type="EMBL" id="JANIGO010000007">
    <property type="protein sequence ID" value="MCQ8897760.1"/>
    <property type="molecule type" value="Genomic_DNA"/>
</dbReference>
<feature type="compositionally biased region" description="Polar residues" evidence="1">
    <location>
        <begin position="57"/>
        <end position="66"/>
    </location>
</feature>
<proteinExistence type="predicted"/>
<keyword evidence="4" id="KW-1185">Reference proteome</keyword>
<comment type="caution">
    <text evidence="3">The sequence shown here is derived from an EMBL/GenBank/DDBJ whole genome shotgun (WGS) entry which is preliminary data.</text>
</comment>
<sequence>MTTGTSSVNNTMKVQNTAAKSTAKTTVDPSAVDFSSLFSSAKLNRFESQMRDALGNDTLSTETQRSNQEKRSKAPATPDPQAMVWAQHSWMAAQQRPVSPATPVSEQTRSVDSATKANLDNRQSQATAAHPADDTPSDSNNSATAPATTANEADSAASNATVLTPQKNATADATPVNTTVDKVGSAPLNIAALPTETKPSVQASATAEGLPLVANNASAQAQPTTSALNEPGTRQGLRHENGSAELTLPVSMSSELSQGRQTADARSAASAMDPTALARLPIQAAVAAQTQAVSAQTQDLPLDELSIKAGDSKLTTTNLNPALGSLPGQSAVARGTAPAVGIRTPVSQPGFAKELGQTINWALGKQLSTVELRVNPESFGPMNLKIVQKGQELHITIRTQDESSANLMAQAVSGLKETMAQNGLQLNQVTVQHSQGFNLGQSAGDSNSAQTAQQGQQGQQSPGRRSGNPADGEGLSNDTQQTNASRGNAAPGGLDLFA</sequence>
<feature type="region of interest" description="Disordered" evidence="1">
    <location>
        <begin position="1"/>
        <end position="29"/>
    </location>
</feature>
<dbReference type="Pfam" id="PF02120">
    <property type="entry name" value="Flg_hook"/>
    <property type="match status" value="1"/>
</dbReference>
<protein>
    <submittedName>
        <fullName evidence="3">Flagellar hook-length control protein FliK</fullName>
    </submittedName>
</protein>
<feature type="compositionally biased region" description="Polar residues" evidence="1">
    <location>
        <begin position="1"/>
        <end position="28"/>
    </location>
</feature>
<feature type="compositionally biased region" description="Low complexity" evidence="1">
    <location>
        <begin position="137"/>
        <end position="154"/>
    </location>
</feature>
<evidence type="ECO:0000313" key="4">
    <source>
        <dbReference type="Proteomes" id="UP001204142"/>
    </source>
</evidence>
<organism evidence="3 4">
    <name type="scientific">Limnobacter humi</name>
    <dbReference type="NCBI Taxonomy" id="1778671"/>
    <lineage>
        <taxon>Bacteria</taxon>
        <taxon>Pseudomonadati</taxon>
        <taxon>Pseudomonadota</taxon>
        <taxon>Betaproteobacteria</taxon>
        <taxon>Burkholderiales</taxon>
        <taxon>Burkholderiaceae</taxon>
        <taxon>Limnobacter</taxon>
    </lineage>
</organism>
<feature type="region of interest" description="Disordered" evidence="1">
    <location>
        <begin position="437"/>
        <end position="498"/>
    </location>
</feature>
<dbReference type="InterPro" id="IPR038610">
    <property type="entry name" value="FliK-like_C_sf"/>
</dbReference>
<dbReference type="Proteomes" id="UP001204142">
    <property type="component" value="Unassembled WGS sequence"/>
</dbReference>
<feature type="domain" description="Flagellar hook-length control protein-like C-terminal" evidence="2">
    <location>
        <begin position="357"/>
        <end position="436"/>
    </location>
</feature>
<accession>A0ABT1WJQ9</accession>
<evidence type="ECO:0000313" key="3">
    <source>
        <dbReference type="EMBL" id="MCQ8897760.1"/>
    </source>
</evidence>
<keyword evidence="3" id="KW-0282">Flagellum</keyword>
<feature type="compositionally biased region" description="Polar residues" evidence="1">
    <location>
        <begin position="217"/>
        <end position="228"/>
    </location>
</feature>
<dbReference type="CDD" id="cd17470">
    <property type="entry name" value="T3SS_Flik_C"/>
    <property type="match status" value="1"/>
</dbReference>
<feature type="region of interest" description="Disordered" evidence="1">
    <location>
        <begin position="217"/>
        <end position="238"/>
    </location>
</feature>
<feature type="compositionally biased region" description="Low complexity" evidence="1">
    <location>
        <begin position="446"/>
        <end position="468"/>
    </location>
</feature>
<feature type="compositionally biased region" description="Polar residues" evidence="1">
    <location>
        <begin position="476"/>
        <end position="486"/>
    </location>
</feature>